<dbReference type="NCBIfam" id="TIGR01088">
    <property type="entry name" value="aroQ"/>
    <property type="match status" value="1"/>
</dbReference>
<dbReference type="SUPFAM" id="SSF52304">
    <property type="entry name" value="Type II 3-dehydroquinate dehydratase"/>
    <property type="match status" value="1"/>
</dbReference>
<dbReference type="GO" id="GO:0003855">
    <property type="term" value="F:3-dehydroquinate dehydratase activity"/>
    <property type="evidence" value="ECO:0007669"/>
    <property type="project" value="UniProtKB-EC"/>
</dbReference>
<dbReference type="EMBL" id="UINC01011175">
    <property type="protein sequence ID" value="SVA49449.1"/>
    <property type="molecule type" value="Genomic_DNA"/>
</dbReference>
<accession>A0A381WA64</accession>
<dbReference type="HAMAP" id="MF_00169">
    <property type="entry name" value="AroQ"/>
    <property type="match status" value="1"/>
</dbReference>
<name>A0A381WA64_9ZZZZ</name>
<gene>
    <name evidence="3" type="ORF">METZ01_LOCUS102303</name>
</gene>
<dbReference type="Gene3D" id="3.40.50.9100">
    <property type="entry name" value="Dehydroquinase, class II"/>
    <property type="match status" value="1"/>
</dbReference>
<dbReference type="PIRSF" id="PIRSF001399">
    <property type="entry name" value="DHquinase_II"/>
    <property type="match status" value="1"/>
</dbReference>
<sequence length="144" mass="15772">MINGANVSALGRRDSRHYGTTTLPEIEAAMASRAKELGVELACFQSNHEGALIDYVQEHTAEADGIIINPGGLTHYGISFRDSLEDSRLPVVEVHLSNIHAREPWRKRSVTADVVVGQITGLGWRGYIYALDYLVEHISKGTGN</sequence>
<evidence type="ECO:0000256" key="1">
    <source>
        <dbReference type="ARBA" id="ARBA00012060"/>
    </source>
</evidence>
<dbReference type="NCBIfam" id="NF003807">
    <property type="entry name" value="PRK05395.1-4"/>
    <property type="match status" value="1"/>
</dbReference>
<reference evidence="3" key="1">
    <citation type="submission" date="2018-05" db="EMBL/GenBank/DDBJ databases">
        <authorList>
            <person name="Lanie J.A."/>
            <person name="Ng W.-L."/>
            <person name="Kazmierczak K.M."/>
            <person name="Andrzejewski T.M."/>
            <person name="Davidsen T.M."/>
            <person name="Wayne K.J."/>
            <person name="Tettelin H."/>
            <person name="Glass J.I."/>
            <person name="Rusch D."/>
            <person name="Podicherti R."/>
            <person name="Tsui H.-C.T."/>
            <person name="Winkler M.E."/>
        </authorList>
    </citation>
    <scope>NUCLEOTIDE SEQUENCE</scope>
</reference>
<dbReference type="Pfam" id="PF01220">
    <property type="entry name" value="DHquinase_II"/>
    <property type="match status" value="1"/>
</dbReference>
<dbReference type="GO" id="GO:0019631">
    <property type="term" value="P:quinate catabolic process"/>
    <property type="evidence" value="ECO:0007669"/>
    <property type="project" value="TreeGrafter"/>
</dbReference>
<dbReference type="PANTHER" id="PTHR21272">
    <property type="entry name" value="CATABOLIC 3-DEHYDROQUINASE"/>
    <property type="match status" value="1"/>
</dbReference>
<dbReference type="NCBIfam" id="NF003805">
    <property type="entry name" value="PRK05395.1-2"/>
    <property type="match status" value="1"/>
</dbReference>
<dbReference type="CDD" id="cd00466">
    <property type="entry name" value="DHQase_II"/>
    <property type="match status" value="1"/>
</dbReference>
<protein>
    <recommendedName>
        <fullName evidence="1">3-dehydroquinate dehydratase</fullName>
        <ecNumber evidence="1">4.2.1.10</ecNumber>
    </recommendedName>
</protein>
<dbReference type="InterPro" id="IPR036441">
    <property type="entry name" value="DHquinase_II_sf"/>
</dbReference>
<dbReference type="EC" id="4.2.1.10" evidence="1"/>
<evidence type="ECO:0000256" key="2">
    <source>
        <dbReference type="ARBA" id="ARBA00023239"/>
    </source>
</evidence>
<evidence type="ECO:0000313" key="3">
    <source>
        <dbReference type="EMBL" id="SVA49449.1"/>
    </source>
</evidence>
<keyword evidence="2" id="KW-0456">Lyase</keyword>
<proteinExistence type="inferred from homology"/>
<dbReference type="PANTHER" id="PTHR21272:SF3">
    <property type="entry name" value="CATABOLIC 3-DEHYDROQUINASE"/>
    <property type="match status" value="1"/>
</dbReference>
<dbReference type="AlphaFoldDB" id="A0A381WA64"/>
<organism evidence="3">
    <name type="scientific">marine metagenome</name>
    <dbReference type="NCBI Taxonomy" id="408172"/>
    <lineage>
        <taxon>unclassified sequences</taxon>
        <taxon>metagenomes</taxon>
        <taxon>ecological metagenomes</taxon>
    </lineage>
</organism>
<dbReference type="InterPro" id="IPR001874">
    <property type="entry name" value="DHquinase_II"/>
</dbReference>